<dbReference type="EMBL" id="WKJJ01000022">
    <property type="protein sequence ID" value="MRV75659.1"/>
    <property type="molecule type" value="Genomic_DNA"/>
</dbReference>
<accession>A0A7X2LX92</accession>
<sequence>MLALLAGCAGLSGPPNPDATDATFAALRPGVDTQASIAQKLGRPYDTTYLSLRDMNVWSYKYRQAGIWHSLMHLHFDRQGVLRELMSGPDPDYEDRRSF</sequence>
<name>A0A7X2LX92_9BURK</name>
<organism evidence="1 2">
    <name type="scientific">Pseudoduganella rivuli</name>
    <dbReference type="NCBI Taxonomy" id="2666085"/>
    <lineage>
        <taxon>Bacteria</taxon>
        <taxon>Pseudomonadati</taxon>
        <taxon>Pseudomonadota</taxon>
        <taxon>Betaproteobacteria</taxon>
        <taxon>Burkholderiales</taxon>
        <taxon>Oxalobacteraceae</taxon>
        <taxon>Telluria group</taxon>
        <taxon>Pseudoduganella</taxon>
    </lineage>
</organism>
<keyword evidence="2" id="KW-1185">Reference proteome</keyword>
<dbReference type="AlphaFoldDB" id="A0A7X2LX92"/>
<proteinExistence type="predicted"/>
<gene>
    <name evidence="1" type="ORF">GJ700_28475</name>
</gene>
<evidence type="ECO:0000313" key="2">
    <source>
        <dbReference type="Proteomes" id="UP000446768"/>
    </source>
</evidence>
<evidence type="ECO:0000313" key="1">
    <source>
        <dbReference type="EMBL" id="MRV75659.1"/>
    </source>
</evidence>
<evidence type="ECO:0008006" key="3">
    <source>
        <dbReference type="Google" id="ProtNLM"/>
    </source>
</evidence>
<protein>
    <recommendedName>
        <fullName evidence="3">Outer membrane protein assembly factor BamE</fullName>
    </recommendedName>
</protein>
<comment type="caution">
    <text evidence="1">The sequence shown here is derived from an EMBL/GenBank/DDBJ whole genome shotgun (WGS) entry which is preliminary data.</text>
</comment>
<reference evidence="1 2" key="1">
    <citation type="submission" date="2019-11" db="EMBL/GenBank/DDBJ databases">
        <title>Novel species isolated from a subtropical stream in China.</title>
        <authorList>
            <person name="Lu H."/>
        </authorList>
    </citation>
    <scope>NUCLEOTIDE SEQUENCE [LARGE SCALE GENOMIC DNA]</scope>
    <source>
        <strain evidence="1 2">FT92W</strain>
    </source>
</reference>
<dbReference type="Proteomes" id="UP000446768">
    <property type="component" value="Unassembled WGS sequence"/>
</dbReference>